<proteinExistence type="predicted"/>
<reference evidence="1 2" key="1">
    <citation type="submission" date="2020-08" db="EMBL/GenBank/DDBJ databases">
        <title>Genomic Encyclopedia of Type Strains, Phase IV (KMG-V): Genome sequencing to study the core and pangenomes of soil and plant-associated prokaryotes.</title>
        <authorList>
            <person name="Whitman W."/>
        </authorList>
    </citation>
    <scope>NUCLEOTIDE SEQUENCE [LARGE SCALE GENOMIC DNA]</scope>
    <source>
        <strain evidence="1 2">S3M1</strain>
    </source>
</reference>
<evidence type="ECO:0000313" key="1">
    <source>
        <dbReference type="EMBL" id="MBB5636751.1"/>
    </source>
</evidence>
<dbReference type="EMBL" id="JACHCE010000003">
    <property type="protein sequence ID" value="MBB5636751.1"/>
    <property type="molecule type" value="Genomic_DNA"/>
</dbReference>
<sequence length="68" mass="7559">MAKRNKGTPAIKAQKETNAPNEVFVPHPAVDVYYLTSDGSPFYLESAAQDHAKELNNKTIQKITKTNQ</sequence>
<accession>A0A7W8ZMH7</accession>
<comment type="caution">
    <text evidence="1">The sequence shown here is derived from an EMBL/GenBank/DDBJ whole genome shotgun (WGS) entry which is preliminary data.</text>
</comment>
<protein>
    <submittedName>
        <fullName evidence="1">Uncharacterized protein</fullName>
    </submittedName>
</protein>
<dbReference type="Proteomes" id="UP000537204">
    <property type="component" value="Unassembled WGS sequence"/>
</dbReference>
<name>A0A7W8ZMH7_9SPHI</name>
<evidence type="ECO:0000313" key="2">
    <source>
        <dbReference type="Proteomes" id="UP000537204"/>
    </source>
</evidence>
<dbReference type="AlphaFoldDB" id="A0A7W8ZMH7"/>
<organism evidence="1 2">
    <name type="scientific">Pedobacter cryoconitis</name>
    <dbReference type="NCBI Taxonomy" id="188932"/>
    <lineage>
        <taxon>Bacteria</taxon>
        <taxon>Pseudomonadati</taxon>
        <taxon>Bacteroidota</taxon>
        <taxon>Sphingobacteriia</taxon>
        <taxon>Sphingobacteriales</taxon>
        <taxon>Sphingobacteriaceae</taxon>
        <taxon>Pedobacter</taxon>
    </lineage>
</organism>
<dbReference type="RefSeq" id="WP_183882583.1">
    <property type="nucleotide sequence ID" value="NZ_JACHCE010000003.1"/>
</dbReference>
<gene>
    <name evidence="1" type="ORF">HDE68_002652</name>
</gene>